<dbReference type="InterPro" id="IPR036535">
    <property type="entry name" value="STAT_N_sf"/>
</dbReference>
<dbReference type="SUPFAM" id="SSF47655">
    <property type="entry name" value="STAT"/>
    <property type="match status" value="1"/>
</dbReference>
<keyword evidence="1" id="KW-0727">SH2 domain</keyword>
<evidence type="ECO:0000256" key="1">
    <source>
        <dbReference type="ARBA" id="ARBA00022999"/>
    </source>
</evidence>
<dbReference type="GO" id="GO:0007165">
    <property type="term" value="P:signal transduction"/>
    <property type="evidence" value="ECO:0007669"/>
    <property type="project" value="InterPro"/>
</dbReference>
<organism evidence="3">
    <name type="scientific">Homo sapiens</name>
    <name type="common">Human</name>
    <dbReference type="NCBI Taxonomy" id="9606"/>
    <lineage>
        <taxon>Eukaryota</taxon>
        <taxon>Metazoa</taxon>
        <taxon>Chordata</taxon>
        <taxon>Craniata</taxon>
        <taxon>Vertebrata</taxon>
        <taxon>Euteleostomi</taxon>
        <taxon>Mammalia</taxon>
        <taxon>Eutheria</taxon>
        <taxon>Euarchontoglires</taxon>
        <taxon>Primates</taxon>
        <taxon>Haplorrhini</taxon>
        <taxon>Catarrhini</taxon>
        <taxon>Hominidae</taxon>
        <taxon>Homo</taxon>
    </lineage>
</organism>
<dbReference type="AlphaFoldDB" id="B4DHI1"/>
<dbReference type="PANTHER" id="PTHR11801">
    <property type="entry name" value="SIGNAL TRANSDUCER AND ACTIVATOR OF TRANSCRIPTION"/>
    <property type="match status" value="1"/>
</dbReference>
<dbReference type="EMBL" id="AK295114">
    <property type="protein sequence ID" value="BAG58143.1"/>
    <property type="molecule type" value="mRNA"/>
</dbReference>
<evidence type="ECO:0000259" key="2">
    <source>
        <dbReference type="SMART" id="SM00964"/>
    </source>
</evidence>
<proteinExistence type="evidence at transcript level"/>
<dbReference type="Pfam" id="PF02865">
    <property type="entry name" value="STAT_int"/>
    <property type="match status" value="1"/>
</dbReference>
<name>B4DHI1_HUMAN</name>
<dbReference type="InterPro" id="IPR015988">
    <property type="entry name" value="STAT_TF_CC"/>
</dbReference>
<protein>
    <submittedName>
        <fullName evidence="3">cDNA FLJ50517, moderately similar to Signal transducer and activator of transcription 2</fullName>
    </submittedName>
</protein>
<dbReference type="InterPro" id="IPR001217">
    <property type="entry name" value="STAT"/>
</dbReference>
<dbReference type="Gene3D" id="1.10.532.10">
    <property type="entry name" value="STAT transcription factor, N-terminal domain"/>
    <property type="match status" value="1"/>
</dbReference>
<evidence type="ECO:0000313" key="3">
    <source>
        <dbReference type="EMBL" id="BAG58143.1"/>
    </source>
</evidence>
<accession>B4DHI1</accession>
<dbReference type="InterPro" id="IPR013799">
    <property type="entry name" value="STAT_TF_prot_interaction"/>
</dbReference>
<dbReference type="PeptideAtlas" id="B4DHI1"/>
<dbReference type="GO" id="GO:0003700">
    <property type="term" value="F:DNA-binding transcription factor activity"/>
    <property type="evidence" value="ECO:0007669"/>
    <property type="project" value="InterPro"/>
</dbReference>
<dbReference type="SMART" id="SM00964">
    <property type="entry name" value="STAT_int"/>
    <property type="match status" value="1"/>
</dbReference>
<dbReference type="SUPFAM" id="SSF48092">
    <property type="entry name" value="Transcription factor STAT-4 N-domain"/>
    <property type="match status" value="1"/>
</dbReference>
<dbReference type="Pfam" id="PF01017">
    <property type="entry name" value="STAT_alpha"/>
    <property type="match status" value="1"/>
</dbReference>
<reference evidence="3" key="1">
    <citation type="submission" date="2007-10" db="EMBL/GenBank/DDBJ databases">
        <title>NEDO human cDNA sequencing project focused on splicing variants.</title>
        <authorList>
            <person name="Wakamatsu A."/>
            <person name="Yamamoto J."/>
            <person name="Kimura K."/>
            <person name="Ishii S."/>
            <person name="Watanabe K."/>
            <person name="Sugiyama A."/>
            <person name="Murakawa K."/>
            <person name="Kaida T."/>
            <person name="Tsuchiya K."/>
            <person name="Fukuzumi Y."/>
            <person name="Kumagai A."/>
            <person name="Oishi Y."/>
            <person name="Yamamoto S."/>
            <person name="Ono Y."/>
            <person name="Komori Y."/>
            <person name="Yamazaki M."/>
            <person name="Kisu Y."/>
            <person name="Nishikawa T."/>
            <person name="Sugano S."/>
            <person name="Nomura N."/>
            <person name="Isogai T."/>
        </authorList>
    </citation>
    <scope>NUCLEOTIDE SEQUENCE</scope>
    <source>
        <tissue evidence="3">Brain</tissue>
    </source>
</reference>
<feature type="domain" description="STAT transcription factor protein interaction" evidence="2">
    <location>
        <begin position="2"/>
        <end position="76"/>
    </location>
</feature>
<dbReference type="InterPro" id="IPR013800">
    <property type="entry name" value="STAT_TF_alpha"/>
</dbReference>
<sequence>MAQWEMLQNLDSPFQDQLNYECGRCSQDPESLLLQHNLRKFCRDIQPFSQDPTQLAEMIFNLLLEEKRILIQAQRAQLEQGEPVLETPVESQQHEIESRILDLRAMMEKLVKSISQLKDQQDVFCFRYKIQAKGRKHIEGLEKDKCLLRSRSWK</sequence>